<reference evidence="3 4" key="1">
    <citation type="journal article" date="2022" name="IScience">
        <title>An ultrasensitive nanofiber-based assay for enzymatic hydrolysis and deep-sea microbial degradation of cellulose.</title>
        <authorList>
            <person name="Tsudome M."/>
            <person name="Tachioka M."/>
            <person name="Miyazaki M."/>
            <person name="Uchimura K."/>
            <person name="Tsuda M."/>
            <person name="Takaki Y."/>
            <person name="Deguchi S."/>
        </authorList>
    </citation>
    <scope>NUCLEOTIDE SEQUENCE [LARGE SCALE GENOMIC DNA]</scope>
    <source>
        <strain evidence="3 4">GE09</strain>
    </source>
</reference>
<feature type="domain" description="Autotransporter" evidence="2">
    <location>
        <begin position="122"/>
        <end position="435"/>
    </location>
</feature>
<proteinExistence type="predicted"/>
<sequence length="435" mass="48136">MHRFIVSILSISFAGQMVCAQTLDEQYEYYLANKCKNLNFTRVTGGFLEEGQAEENLSNYCGGPQGSIPLPPGSSITANSSGGASATRGADASQVLRNREKRNREKEAVSDDASYSTTLDVYSAENLGLFFTYNSRREEKDVTPYEAGNRAEAFDVLLGADYRIGERAVLGAAYSFARVKGDFFGGGDFEKSSQAVWLFGAWYPLNNASIDFSVGLDDGKHDTRRNVGRHLVLVTPADAVAVPEGEEPIHADDITTIIIDIPYVRTQSRSHSRSLNITLNGGYDFNWSAFTVGPRAGVAQRKTIMDGFDESGETPMTLQFDRQVEKSVISTLGVQGSRAFSASFGVINFQFNMDWLHEWSDKQRLLTATFAEDLRSDAPRLAFLNEAPDQNWLRMRFGSAAVLPNGISFFVALEQTFLHEYLEQKSVSLGLRKVF</sequence>
<dbReference type="InterPro" id="IPR005546">
    <property type="entry name" value="Autotransporte_beta"/>
</dbReference>
<evidence type="ECO:0000256" key="1">
    <source>
        <dbReference type="SAM" id="MobiDB-lite"/>
    </source>
</evidence>
<gene>
    <name evidence="3" type="ORF">MARGE09_P0719</name>
</gene>
<dbReference type="PROSITE" id="PS51208">
    <property type="entry name" value="AUTOTRANSPORTER"/>
    <property type="match status" value="1"/>
</dbReference>
<evidence type="ECO:0000313" key="4">
    <source>
        <dbReference type="Proteomes" id="UP001320119"/>
    </source>
</evidence>
<dbReference type="KEGG" id="marq:MARGE09_P0719"/>
<dbReference type="SUPFAM" id="SSF103515">
    <property type="entry name" value="Autotransporter"/>
    <property type="match status" value="1"/>
</dbReference>
<feature type="compositionally biased region" description="Polar residues" evidence="1">
    <location>
        <begin position="74"/>
        <end position="84"/>
    </location>
</feature>
<evidence type="ECO:0000259" key="2">
    <source>
        <dbReference type="PROSITE" id="PS51208"/>
    </source>
</evidence>
<dbReference type="Pfam" id="PF03797">
    <property type="entry name" value="Autotransporter"/>
    <property type="match status" value="2"/>
</dbReference>
<evidence type="ECO:0000313" key="3">
    <source>
        <dbReference type="EMBL" id="BCD96519.1"/>
    </source>
</evidence>
<feature type="region of interest" description="Disordered" evidence="1">
    <location>
        <begin position="62"/>
        <end position="93"/>
    </location>
</feature>
<accession>A0AAN1WF91</accession>
<name>A0AAN1WF91_9GAMM</name>
<dbReference type="InterPro" id="IPR036709">
    <property type="entry name" value="Autotransporte_beta_dom_sf"/>
</dbReference>
<dbReference type="EMBL" id="AP023086">
    <property type="protein sequence ID" value="BCD96519.1"/>
    <property type="molecule type" value="Genomic_DNA"/>
</dbReference>
<dbReference type="AlphaFoldDB" id="A0AAN1WF91"/>
<keyword evidence="4" id="KW-1185">Reference proteome</keyword>
<dbReference type="RefSeq" id="WP_236986015.1">
    <property type="nucleotide sequence ID" value="NZ_AP023086.1"/>
</dbReference>
<dbReference type="Proteomes" id="UP001320119">
    <property type="component" value="Chromosome"/>
</dbReference>
<protein>
    <recommendedName>
        <fullName evidence="2">Autotransporter domain-containing protein</fullName>
    </recommendedName>
</protein>
<organism evidence="3 4">
    <name type="scientific">Marinagarivorans cellulosilyticus</name>
    <dbReference type="NCBI Taxonomy" id="2721545"/>
    <lineage>
        <taxon>Bacteria</taxon>
        <taxon>Pseudomonadati</taxon>
        <taxon>Pseudomonadota</taxon>
        <taxon>Gammaproteobacteria</taxon>
        <taxon>Cellvibrionales</taxon>
        <taxon>Cellvibrionaceae</taxon>
        <taxon>Marinagarivorans</taxon>
    </lineage>
</organism>
<dbReference type="Gene3D" id="2.40.128.130">
    <property type="entry name" value="Autotransporter beta-domain"/>
    <property type="match status" value="1"/>
</dbReference>
<dbReference type="SMART" id="SM00869">
    <property type="entry name" value="Autotransporter"/>
    <property type="match status" value="1"/>
</dbReference>